<dbReference type="InterPro" id="IPR023631">
    <property type="entry name" value="Amidase_dom"/>
</dbReference>
<sequence>MELTNRLDATTIAARVAAGRLDPAEVVAAFQARIAARNDQLNAVFEQRQELVDADLAQLRARLAQGERPLLAGVPVIVKDVIWSQGRRVTQGSQLYRDFIAPADAIAVERLRQAGAIVLGMGNTSEFACKGLTTNKVYGLTRHPLDATLTAGGSSGGCAVAVAAGMAPLALGTDGGGSSRRPPAHAGVVGFKPSYGAIPDSVGFPHAFNGIQVIAPITRTVADAELMFEALAGADPRDPDTLGFSLGAARPLHTLKIAVSPRLGLDTPVDDDVAQAFEQAVARLQAAGLTIERADPAWPKGADEAALMPLQHVGLANLYGEAWRRDPEVFDPDVARQIERGLAWSGIDVARAREASHQIALVVAGFFTRYDLLLCPTTPCVAWRNDRLGPERIGGVAVEPRAHAVFTPFFNHALAPAISVPCGHGRDGLPAGLQIAGPRGADRSVLAAARLAESVLAPLLNPAG</sequence>
<dbReference type="GO" id="GO:0003824">
    <property type="term" value="F:catalytic activity"/>
    <property type="evidence" value="ECO:0007669"/>
    <property type="project" value="InterPro"/>
</dbReference>
<evidence type="ECO:0000313" key="3">
    <source>
        <dbReference type="Proteomes" id="UP000253501"/>
    </source>
</evidence>
<reference evidence="2 3" key="1">
    <citation type="submission" date="2018-04" db="EMBL/GenBank/DDBJ databases">
        <title>Cupriavidus necator CR12 genome sequencing and assembly.</title>
        <authorList>
            <person name="Ben Fekih I."/>
            <person name="Mazhar H.S."/>
            <person name="Bello S.K."/>
            <person name="Rensing C."/>
        </authorList>
    </citation>
    <scope>NUCLEOTIDE SEQUENCE [LARGE SCALE GENOMIC DNA]</scope>
    <source>
        <strain evidence="2 3">CR12</strain>
    </source>
</reference>
<proteinExistence type="predicted"/>
<dbReference type="Pfam" id="PF01425">
    <property type="entry name" value="Amidase"/>
    <property type="match status" value="1"/>
</dbReference>
<dbReference type="InterPro" id="IPR000120">
    <property type="entry name" value="Amidase"/>
</dbReference>
<dbReference type="AlphaFoldDB" id="A0A367PEV6"/>
<accession>A0A367PEV6</accession>
<dbReference type="PANTHER" id="PTHR11895">
    <property type="entry name" value="TRANSAMIDASE"/>
    <property type="match status" value="1"/>
</dbReference>
<organism evidence="2 3">
    <name type="scientific">Cupriavidus necator</name>
    <name type="common">Alcaligenes eutrophus</name>
    <name type="synonym">Ralstonia eutropha</name>
    <dbReference type="NCBI Taxonomy" id="106590"/>
    <lineage>
        <taxon>Bacteria</taxon>
        <taxon>Pseudomonadati</taxon>
        <taxon>Pseudomonadota</taxon>
        <taxon>Betaproteobacteria</taxon>
        <taxon>Burkholderiales</taxon>
        <taxon>Burkholderiaceae</taxon>
        <taxon>Cupriavidus</taxon>
    </lineage>
</organism>
<dbReference type="RefSeq" id="WP_114133730.1">
    <property type="nucleotide sequence ID" value="NZ_CP068434.1"/>
</dbReference>
<dbReference type="Gene3D" id="3.90.1300.10">
    <property type="entry name" value="Amidase signature (AS) domain"/>
    <property type="match status" value="1"/>
</dbReference>
<protein>
    <submittedName>
        <fullName evidence="2">Amidase</fullName>
    </submittedName>
</protein>
<evidence type="ECO:0000259" key="1">
    <source>
        <dbReference type="Pfam" id="PF01425"/>
    </source>
</evidence>
<dbReference type="EMBL" id="QDHA01000052">
    <property type="protein sequence ID" value="RCJ06389.1"/>
    <property type="molecule type" value="Genomic_DNA"/>
</dbReference>
<name>A0A367PEV6_CUPNE</name>
<dbReference type="PANTHER" id="PTHR11895:SF151">
    <property type="entry name" value="GLUTAMYL-TRNA(GLN) AMIDOTRANSFERASE SUBUNIT A"/>
    <property type="match status" value="1"/>
</dbReference>
<gene>
    <name evidence="2" type="ORF">DDK22_21690</name>
</gene>
<evidence type="ECO:0000313" key="2">
    <source>
        <dbReference type="EMBL" id="RCJ06389.1"/>
    </source>
</evidence>
<comment type="caution">
    <text evidence="2">The sequence shown here is derived from an EMBL/GenBank/DDBJ whole genome shotgun (WGS) entry which is preliminary data.</text>
</comment>
<dbReference type="SUPFAM" id="SSF75304">
    <property type="entry name" value="Amidase signature (AS) enzymes"/>
    <property type="match status" value="1"/>
</dbReference>
<dbReference type="InterPro" id="IPR036928">
    <property type="entry name" value="AS_sf"/>
</dbReference>
<dbReference type="Proteomes" id="UP000253501">
    <property type="component" value="Unassembled WGS sequence"/>
</dbReference>
<feature type="domain" description="Amidase" evidence="1">
    <location>
        <begin position="25"/>
        <end position="446"/>
    </location>
</feature>